<reference evidence="4" key="2">
    <citation type="submission" date="2017-10" db="EMBL/GenBank/DDBJ databases">
        <title>Ladona fulva Genome sequencing and assembly.</title>
        <authorList>
            <person name="Murali S."/>
            <person name="Richards S."/>
            <person name="Bandaranaike D."/>
            <person name="Bellair M."/>
            <person name="Blankenburg K."/>
            <person name="Chao H."/>
            <person name="Dinh H."/>
            <person name="Doddapaneni H."/>
            <person name="Dugan-Rocha S."/>
            <person name="Elkadiri S."/>
            <person name="Gnanaolivu R."/>
            <person name="Hernandez B."/>
            <person name="Skinner E."/>
            <person name="Javaid M."/>
            <person name="Lee S."/>
            <person name="Li M."/>
            <person name="Ming W."/>
            <person name="Munidasa M."/>
            <person name="Muniz J."/>
            <person name="Nguyen L."/>
            <person name="Hughes D."/>
            <person name="Osuji N."/>
            <person name="Pu L.-L."/>
            <person name="Puazo M."/>
            <person name="Qu C."/>
            <person name="Quiroz J."/>
            <person name="Raj R."/>
            <person name="Weissenberger G."/>
            <person name="Xin Y."/>
            <person name="Zou X."/>
            <person name="Han Y."/>
            <person name="Worley K."/>
            <person name="Muzny D."/>
            <person name="Gibbs R."/>
        </authorList>
    </citation>
    <scope>NUCLEOTIDE SEQUENCE</scope>
    <source>
        <strain evidence="4">Sampled in the wild</strain>
    </source>
</reference>
<dbReference type="Proteomes" id="UP000792457">
    <property type="component" value="Unassembled WGS sequence"/>
</dbReference>
<keyword evidence="2" id="KW-1015">Disulfide bond</keyword>
<keyword evidence="5" id="KW-1185">Reference proteome</keyword>
<sequence length="157" mass="17251">MYLLTFSPSGLDPCLKENHAVILDEPRRSFNWAMEEGDKAICDDDLKPGWYRFHSAAGDIVPTGCPPPGNCGTSYPVWHRGQTPSPTEGIVNSMACAHIGDDCCKVQLPILLKNCSQYLVYFLQPTPTCHMAYCAGYMVPCPRGLVSNTGFTPCQCE</sequence>
<protein>
    <recommendedName>
        <fullName evidence="3">UMOD/GP2/OIT3-like D8C domain-containing protein</fullName>
    </recommendedName>
</protein>
<feature type="domain" description="UMOD/GP2/OIT3-like D8C" evidence="3">
    <location>
        <begin position="61"/>
        <end position="135"/>
    </location>
</feature>
<dbReference type="InterPro" id="IPR057774">
    <property type="entry name" value="D8C_UMOD/GP2/OIT3-like"/>
</dbReference>
<name>A0A8K0KGT2_LADFU</name>
<evidence type="ECO:0000313" key="5">
    <source>
        <dbReference type="Proteomes" id="UP000792457"/>
    </source>
</evidence>
<reference evidence="4" key="1">
    <citation type="submission" date="2013-04" db="EMBL/GenBank/DDBJ databases">
        <authorList>
            <person name="Qu J."/>
            <person name="Murali S.C."/>
            <person name="Bandaranaike D."/>
            <person name="Bellair M."/>
            <person name="Blankenburg K."/>
            <person name="Chao H."/>
            <person name="Dinh H."/>
            <person name="Doddapaneni H."/>
            <person name="Downs B."/>
            <person name="Dugan-Rocha S."/>
            <person name="Elkadiri S."/>
            <person name="Gnanaolivu R.D."/>
            <person name="Hernandez B."/>
            <person name="Javaid M."/>
            <person name="Jayaseelan J.C."/>
            <person name="Lee S."/>
            <person name="Li M."/>
            <person name="Ming W."/>
            <person name="Munidasa M."/>
            <person name="Muniz J."/>
            <person name="Nguyen L."/>
            <person name="Ongeri F."/>
            <person name="Osuji N."/>
            <person name="Pu L.-L."/>
            <person name="Puazo M."/>
            <person name="Qu C."/>
            <person name="Quiroz J."/>
            <person name="Raj R."/>
            <person name="Weissenberger G."/>
            <person name="Xin Y."/>
            <person name="Zou X."/>
            <person name="Han Y."/>
            <person name="Richards S."/>
            <person name="Worley K."/>
            <person name="Muzny D."/>
            <person name="Gibbs R."/>
        </authorList>
    </citation>
    <scope>NUCLEOTIDE SEQUENCE</scope>
    <source>
        <strain evidence="4">Sampled in the wild</strain>
    </source>
</reference>
<dbReference type="AlphaFoldDB" id="A0A8K0KGT2"/>
<organism evidence="4 5">
    <name type="scientific">Ladona fulva</name>
    <name type="common">Scarce chaser dragonfly</name>
    <name type="synonym">Libellula fulva</name>
    <dbReference type="NCBI Taxonomy" id="123851"/>
    <lineage>
        <taxon>Eukaryota</taxon>
        <taxon>Metazoa</taxon>
        <taxon>Ecdysozoa</taxon>
        <taxon>Arthropoda</taxon>
        <taxon>Hexapoda</taxon>
        <taxon>Insecta</taxon>
        <taxon>Pterygota</taxon>
        <taxon>Palaeoptera</taxon>
        <taxon>Odonata</taxon>
        <taxon>Epiprocta</taxon>
        <taxon>Anisoptera</taxon>
        <taxon>Libelluloidea</taxon>
        <taxon>Libellulidae</taxon>
        <taxon>Ladona</taxon>
    </lineage>
</organism>
<evidence type="ECO:0000259" key="3">
    <source>
        <dbReference type="Pfam" id="PF23283"/>
    </source>
</evidence>
<accession>A0A8K0KGT2</accession>
<dbReference type="OrthoDB" id="5950222at2759"/>
<proteinExistence type="predicted"/>
<evidence type="ECO:0000256" key="2">
    <source>
        <dbReference type="ARBA" id="ARBA00023157"/>
    </source>
</evidence>
<dbReference type="EMBL" id="KZ308833">
    <property type="protein sequence ID" value="KAG8234625.1"/>
    <property type="molecule type" value="Genomic_DNA"/>
</dbReference>
<dbReference type="PANTHER" id="PTHR36191:SF4">
    <property type="entry name" value="VWFD DOMAIN-CONTAINING PROTEIN"/>
    <property type="match status" value="1"/>
</dbReference>
<evidence type="ECO:0000256" key="1">
    <source>
        <dbReference type="ARBA" id="ARBA00022729"/>
    </source>
</evidence>
<dbReference type="PANTHER" id="PTHR36191">
    <property type="entry name" value="ENDO/EXONUCLEASE/PHOSPHATASE DOMAIN-CONTAINING PROTEIN-RELATED"/>
    <property type="match status" value="1"/>
</dbReference>
<comment type="caution">
    <text evidence="4">The sequence shown here is derived from an EMBL/GenBank/DDBJ whole genome shotgun (WGS) entry which is preliminary data.</text>
</comment>
<gene>
    <name evidence="4" type="ORF">J437_LFUL014531</name>
</gene>
<dbReference type="Pfam" id="PF23283">
    <property type="entry name" value="D8C_UMOD"/>
    <property type="match status" value="1"/>
</dbReference>
<evidence type="ECO:0000313" key="4">
    <source>
        <dbReference type="EMBL" id="KAG8234625.1"/>
    </source>
</evidence>
<keyword evidence="1" id="KW-0732">Signal</keyword>